<dbReference type="EMBL" id="JAKOGI010000003">
    <property type="protein sequence ID" value="KAJ8452765.1"/>
    <property type="molecule type" value="Genomic_DNA"/>
</dbReference>
<protein>
    <submittedName>
        <fullName evidence="1">Uncharacterized protein</fullName>
    </submittedName>
</protein>
<accession>A0A9Q1KZG3</accession>
<keyword evidence="2" id="KW-1185">Reference proteome</keyword>
<evidence type="ECO:0000313" key="1">
    <source>
        <dbReference type="EMBL" id="KAJ8452765.1"/>
    </source>
</evidence>
<name>A0A9Q1KZG3_9CARY</name>
<dbReference type="Proteomes" id="UP001153076">
    <property type="component" value="Unassembled WGS sequence"/>
</dbReference>
<dbReference type="AlphaFoldDB" id="A0A9Q1KZG3"/>
<comment type="caution">
    <text evidence="1">The sequence shown here is derived from an EMBL/GenBank/DDBJ whole genome shotgun (WGS) entry which is preliminary data.</text>
</comment>
<sequence>MEINLSTTHKLGFVQGQISQSNDDLRMQITQVTWLANVMRNNGLVLKDKLCVPSFKFNLLYVSKTKDSRCIALFRIMSPARTEGLVKNIGIGKEFRGLFYLDNGLSNLQLNKAVSQSLVEASGLTCGTLYKNHLKRLQLVTPQVLNTYINFNTNSNHLYSHATCKKDYQSSQAATLDGSLTELCQKYKSIPTYNTAIS</sequence>
<organism evidence="1 2">
    <name type="scientific">Carnegiea gigantea</name>
    <dbReference type="NCBI Taxonomy" id="171969"/>
    <lineage>
        <taxon>Eukaryota</taxon>
        <taxon>Viridiplantae</taxon>
        <taxon>Streptophyta</taxon>
        <taxon>Embryophyta</taxon>
        <taxon>Tracheophyta</taxon>
        <taxon>Spermatophyta</taxon>
        <taxon>Magnoliopsida</taxon>
        <taxon>eudicotyledons</taxon>
        <taxon>Gunneridae</taxon>
        <taxon>Pentapetalae</taxon>
        <taxon>Caryophyllales</taxon>
        <taxon>Cactineae</taxon>
        <taxon>Cactaceae</taxon>
        <taxon>Cactoideae</taxon>
        <taxon>Echinocereeae</taxon>
        <taxon>Carnegiea</taxon>
    </lineage>
</organism>
<evidence type="ECO:0000313" key="2">
    <source>
        <dbReference type="Proteomes" id="UP001153076"/>
    </source>
</evidence>
<reference evidence="1" key="1">
    <citation type="submission" date="2022-04" db="EMBL/GenBank/DDBJ databases">
        <title>Carnegiea gigantea Genome sequencing and assembly v2.</title>
        <authorList>
            <person name="Copetti D."/>
            <person name="Sanderson M.J."/>
            <person name="Burquez A."/>
            <person name="Wojciechowski M.F."/>
        </authorList>
    </citation>
    <scope>NUCLEOTIDE SEQUENCE</scope>
    <source>
        <strain evidence="1">SGP5-SGP5p</strain>
        <tissue evidence="1">Aerial part</tissue>
    </source>
</reference>
<proteinExistence type="predicted"/>
<gene>
    <name evidence="1" type="ORF">Cgig2_005101</name>
</gene>